<comment type="caution">
    <text evidence="1">The sequence shown here is derived from an EMBL/GenBank/DDBJ whole genome shotgun (WGS) entry which is preliminary data.</text>
</comment>
<protein>
    <submittedName>
        <fullName evidence="1">Uncharacterized protein</fullName>
    </submittedName>
</protein>
<dbReference type="OrthoDB" id="7507351at2"/>
<reference evidence="1 2" key="1">
    <citation type="submission" date="2019-12" db="EMBL/GenBank/DDBJ databases">
        <title>Genomic-based taxomic classification of the family Erythrobacteraceae.</title>
        <authorList>
            <person name="Xu L."/>
        </authorList>
    </citation>
    <scope>NUCLEOTIDE SEQUENCE [LARGE SCALE GENOMIC DNA]</scope>
    <source>
        <strain evidence="1 2">RC4-10-4</strain>
    </source>
</reference>
<dbReference type="RefSeq" id="WP_131451744.1">
    <property type="nucleotide sequence ID" value="NZ_BMJK01000001.1"/>
</dbReference>
<evidence type="ECO:0000313" key="1">
    <source>
        <dbReference type="EMBL" id="MXO92355.1"/>
    </source>
</evidence>
<organism evidence="1 2">
    <name type="scientific">Aurantiacibacter arachoides</name>
    <dbReference type="NCBI Taxonomy" id="1850444"/>
    <lineage>
        <taxon>Bacteria</taxon>
        <taxon>Pseudomonadati</taxon>
        <taxon>Pseudomonadota</taxon>
        <taxon>Alphaproteobacteria</taxon>
        <taxon>Sphingomonadales</taxon>
        <taxon>Erythrobacteraceae</taxon>
        <taxon>Aurantiacibacter</taxon>
    </lineage>
</organism>
<proteinExistence type="predicted"/>
<dbReference type="InterPro" id="IPR010985">
    <property type="entry name" value="Ribbon_hlx_hlx"/>
</dbReference>
<dbReference type="EMBL" id="WTYH01000001">
    <property type="protein sequence ID" value="MXO92355.1"/>
    <property type="molecule type" value="Genomic_DNA"/>
</dbReference>
<accession>A0A844ZWU4</accession>
<evidence type="ECO:0000313" key="2">
    <source>
        <dbReference type="Proteomes" id="UP000460626"/>
    </source>
</evidence>
<dbReference type="AlphaFoldDB" id="A0A844ZWU4"/>
<dbReference type="SUPFAM" id="SSF47598">
    <property type="entry name" value="Ribbon-helix-helix"/>
    <property type="match status" value="1"/>
</dbReference>
<name>A0A844ZWU4_9SPHN</name>
<keyword evidence="2" id="KW-1185">Reference proteome</keyword>
<dbReference type="GO" id="GO:0006355">
    <property type="term" value="P:regulation of DNA-templated transcription"/>
    <property type="evidence" value="ECO:0007669"/>
    <property type="project" value="InterPro"/>
</dbReference>
<sequence>MGTAFTQAKPFASLGPMLLARKGTAKPAMRAMLCQDDRMAELSDELDELASSQSALGWNDMGEDWDHEDDTVVALPLAADRMNAAALQQAKGRTRARKAFTLRLDAERHLKLRLAGTMHGCSAQALVTAALDRFLADHPEIDAIAAEMARGTKQS</sequence>
<gene>
    <name evidence="1" type="ORF">GRI62_01885</name>
</gene>
<dbReference type="Proteomes" id="UP000460626">
    <property type="component" value="Unassembled WGS sequence"/>
</dbReference>